<comment type="caution">
    <text evidence="1">The sequence shown here is derived from an EMBL/GenBank/DDBJ whole genome shotgun (WGS) entry which is preliminary data.</text>
</comment>
<gene>
    <name evidence="1" type="ORF">HUK82_03235</name>
</gene>
<name>A0A850PAL8_9PROT</name>
<proteinExistence type="predicted"/>
<dbReference type="RefSeq" id="WP_176612578.1">
    <property type="nucleotide sequence ID" value="NZ_JABXXR010000012.1"/>
</dbReference>
<sequence length="198" mass="21942">MNEIIHPGAGLLFMKVGTHAQESLADIIARKRKEIDKVGHTMWGYGGNTCHPTSMVQPFARTYAARREPIHLVMEEMVSNHFAEPLCAAESSSDGINWQTIPEAIEVRGSRYALVIRDLRAVSLTLPLQQTMVPVGPSTGRLGARYVNGRVDKACLTVMDKAELLNDVTKCERPIHLVATMADPYAVFLRNFRPKTGD</sequence>
<accession>A0A850PAL8</accession>
<organism evidence="1 2">
    <name type="scientific">Ameyamaea chiangmaiensis</name>
    <dbReference type="NCBI Taxonomy" id="442969"/>
    <lineage>
        <taxon>Bacteria</taxon>
        <taxon>Pseudomonadati</taxon>
        <taxon>Pseudomonadota</taxon>
        <taxon>Alphaproteobacteria</taxon>
        <taxon>Acetobacterales</taxon>
        <taxon>Acetobacteraceae</taxon>
        <taxon>Ameyamaea</taxon>
    </lineage>
</organism>
<dbReference type="AlphaFoldDB" id="A0A850PAL8"/>
<evidence type="ECO:0000313" key="2">
    <source>
        <dbReference type="Proteomes" id="UP000585665"/>
    </source>
</evidence>
<dbReference type="EMBL" id="JABXXR010000012">
    <property type="protein sequence ID" value="NVN39580.1"/>
    <property type="molecule type" value="Genomic_DNA"/>
</dbReference>
<dbReference type="Proteomes" id="UP000585665">
    <property type="component" value="Unassembled WGS sequence"/>
</dbReference>
<reference evidence="1 2" key="1">
    <citation type="submission" date="2020-06" db="EMBL/GenBank/DDBJ databases">
        <title>Description of novel acetic acid bacteria.</title>
        <authorList>
            <person name="Sombolestani A."/>
        </authorList>
    </citation>
    <scope>NUCLEOTIDE SEQUENCE [LARGE SCALE GENOMIC DNA]</scope>
    <source>
        <strain evidence="1 2">LMG 27010</strain>
    </source>
</reference>
<evidence type="ECO:0000313" key="1">
    <source>
        <dbReference type="EMBL" id="NVN39580.1"/>
    </source>
</evidence>
<keyword evidence="2" id="KW-1185">Reference proteome</keyword>
<protein>
    <submittedName>
        <fullName evidence="1">Uncharacterized protein</fullName>
    </submittedName>
</protein>